<feature type="coiled-coil region" evidence="1">
    <location>
        <begin position="73"/>
        <end position="104"/>
    </location>
</feature>
<evidence type="ECO:0000313" key="3">
    <source>
        <dbReference type="Proteomes" id="UP000823933"/>
    </source>
</evidence>
<name>A0A9D1TVM4_9FIRM</name>
<dbReference type="EMBL" id="DXHQ01000037">
    <property type="protein sequence ID" value="HIW08401.1"/>
    <property type="molecule type" value="Genomic_DNA"/>
</dbReference>
<keyword evidence="1" id="KW-0175">Coiled coil</keyword>
<dbReference type="AlphaFoldDB" id="A0A9D1TVM4"/>
<comment type="caution">
    <text evidence="2">The sequence shown here is derived from an EMBL/GenBank/DDBJ whole genome shotgun (WGS) entry which is preliminary data.</text>
</comment>
<reference evidence="2" key="1">
    <citation type="journal article" date="2021" name="PeerJ">
        <title>Extensive microbial diversity within the chicken gut microbiome revealed by metagenomics and culture.</title>
        <authorList>
            <person name="Gilroy R."/>
            <person name="Ravi A."/>
            <person name="Getino M."/>
            <person name="Pursley I."/>
            <person name="Horton D.L."/>
            <person name="Alikhan N.F."/>
            <person name="Baker D."/>
            <person name="Gharbi K."/>
            <person name="Hall N."/>
            <person name="Watson M."/>
            <person name="Adriaenssens E.M."/>
            <person name="Foster-Nyarko E."/>
            <person name="Jarju S."/>
            <person name="Secka A."/>
            <person name="Antonio M."/>
            <person name="Oren A."/>
            <person name="Chaudhuri R.R."/>
            <person name="La Ragione R."/>
            <person name="Hildebrand F."/>
            <person name="Pallen M.J."/>
        </authorList>
    </citation>
    <scope>NUCLEOTIDE SEQUENCE</scope>
    <source>
        <strain evidence="2">ChiHcolR34-3080</strain>
    </source>
</reference>
<protein>
    <recommendedName>
        <fullName evidence="4">Terminase small subunit</fullName>
    </recommendedName>
</protein>
<dbReference type="Proteomes" id="UP000823933">
    <property type="component" value="Unassembled WGS sequence"/>
</dbReference>
<organism evidence="2 3">
    <name type="scientific">Candidatus Faecalibacterium intestinigallinarum</name>
    <dbReference type="NCBI Taxonomy" id="2838581"/>
    <lineage>
        <taxon>Bacteria</taxon>
        <taxon>Bacillati</taxon>
        <taxon>Bacillota</taxon>
        <taxon>Clostridia</taxon>
        <taxon>Eubacteriales</taxon>
        <taxon>Oscillospiraceae</taxon>
        <taxon>Faecalibacterium</taxon>
    </lineage>
</organism>
<accession>A0A9D1TVM4</accession>
<gene>
    <name evidence="2" type="ORF">H9890_03235</name>
</gene>
<evidence type="ECO:0000313" key="2">
    <source>
        <dbReference type="EMBL" id="HIW08401.1"/>
    </source>
</evidence>
<proteinExistence type="predicted"/>
<evidence type="ECO:0000256" key="1">
    <source>
        <dbReference type="SAM" id="Coils"/>
    </source>
</evidence>
<sequence length="185" mass="20688">MRNVENGKAFAGGLYRVEVVADLFGVSVRRIQQLTQEGVLPTTETPDGRRYDLVPTVQKYTAYLSDKAYGRSKTDKEAELKEQKLRAEIALKNSQAELHKLKTAIEKGEYIEVSQAVDELSDFMANFKKFAYGMTSRLAGMLTGYVDATTVRSTQRSLRKELDTMLNAFVDGMRLKGDDQGGMKA</sequence>
<evidence type="ECO:0008006" key="4">
    <source>
        <dbReference type="Google" id="ProtNLM"/>
    </source>
</evidence>
<reference evidence="2" key="2">
    <citation type="submission" date="2021-04" db="EMBL/GenBank/DDBJ databases">
        <authorList>
            <person name="Gilroy R."/>
        </authorList>
    </citation>
    <scope>NUCLEOTIDE SEQUENCE</scope>
    <source>
        <strain evidence="2">ChiHcolR34-3080</strain>
    </source>
</reference>